<evidence type="ECO:0000256" key="1">
    <source>
        <dbReference type="ARBA" id="ARBA00009986"/>
    </source>
</evidence>
<evidence type="ECO:0000256" key="5">
    <source>
        <dbReference type="PROSITE-ProRule" id="PRU10007"/>
    </source>
</evidence>
<dbReference type="FunFam" id="3.40.605.10:FF:000007">
    <property type="entry name" value="NAD/NADP-dependent betaine aldehyde dehydrogenase"/>
    <property type="match status" value="1"/>
</dbReference>
<feature type="domain" description="Aldehyde dehydrogenase" evidence="7">
    <location>
        <begin position="27"/>
        <end position="477"/>
    </location>
</feature>
<dbReference type="STRING" id="380248.SAMN05216251_111210"/>
<dbReference type="PANTHER" id="PTHR42804">
    <property type="entry name" value="ALDEHYDE DEHYDROGENASE"/>
    <property type="match status" value="1"/>
</dbReference>
<evidence type="ECO:0000256" key="4">
    <source>
        <dbReference type="ARBA" id="ARBA00049194"/>
    </source>
</evidence>
<accession>A0A1I2HRK0</accession>
<dbReference type="AlphaFoldDB" id="A0A1I2HRK0"/>
<dbReference type="EC" id="1.2.1.3" evidence="3"/>
<dbReference type="SUPFAM" id="SSF53720">
    <property type="entry name" value="ALDH-like"/>
    <property type="match status" value="1"/>
</dbReference>
<keyword evidence="9" id="KW-1185">Reference proteome</keyword>
<dbReference type="CDD" id="cd07138">
    <property type="entry name" value="ALDH_CddD_SSP0762"/>
    <property type="match status" value="1"/>
</dbReference>
<dbReference type="InterPro" id="IPR016163">
    <property type="entry name" value="Ald_DH_C"/>
</dbReference>
<dbReference type="EMBL" id="FONG01000011">
    <property type="protein sequence ID" value="SFF32509.1"/>
    <property type="molecule type" value="Genomic_DNA"/>
</dbReference>
<dbReference type="PROSITE" id="PS00687">
    <property type="entry name" value="ALDEHYDE_DEHYDR_GLU"/>
    <property type="match status" value="1"/>
</dbReference>
<evidence type="ECO:0000256" key="2">
    <source>
        <dbReference type="ARBA" id="ARBA00023002"/>
    </source>
</evidence>
<protein>
    <recommendedName>
        <fullName evidence="3">aldehyde dehydrogenase (NAD(+))</fullName>
        <ecNumber evidence="3">1.2.1.3</ecNumber>
    </recommendedName>
</protein>
<dbReference type="Gene3D" id="3.40.309.10">
    <property type="entry name" value="Aldehyde Dehydrogenase, Chain A, domain 2"/>
    <property type="match status" value="1"/>
</dbReference>
<evidence type="ECO:0000313" key="8">
    <source>
        <dbReference type="EMBL" id="SFF32509.1"/>
    </source>
</evidence>
<evidence type="ECO:0000256" key="3">
    <source>
        <dbReference type="ARBA" id="ARBA00024226"/>
    </source>
</evidence>
<dbReference type="PROSITE" id="PS00070">
    <property type="entry name" value="ALDEHYDE_DEHYDR_CYS"/>
    <property type="match status" value="1"/>
</dbReference>
<dbReference type="Pfam" id="PF00171">
    <property type="entry name" value="Aldedh"/>
    <property type="match status" value="1"/>
</dbReference>
<comment type="similarity">
    <text evidence="1 6">Belongs to the aldehyde dehydrogenase family.</text>
</comment>
<dbReference type="FunFam" id="3.40.605.10:FF:000026">
    <property type="entry name" value="Aldehyde dehydrogenase, putative"/>
    <property type="match status" value="1"/>
</dbReference>
<evidence type="ECO:0000313" key="9">
    <source>
        <dbReference type="Proteomes" id="UP000199323"/>
    </source>
</evidence>
<dbReference type="Gene3D" id="3.40.605.10">
    <property type="entry name" value="Aldehyde Dehydrogenase, Chain A, domain 1"/>
    <property type="match status" value="1"/>
</dbReference>
<sequence length="480" mass="49331">MDGTAEGGQDTRGAVRARDAQYIDGRWRPAAGGGRIDVVDPVTEKVIGQVPAGTAEDVDTAVRAARAALPGWAATPPAERAAVLGAVRDLMVARRAEIAATVTAELGAPPAFATAVHTDMPTAVMGSFAAIAAAYTFEEQVGNSRVFQEPVGVVGAITPWNYPLHQVVAKAAPALAAGCTVVLKPAEDTPLVAQLFAAILDEAGLPAGVFNLVTGLGPVAGQALAEHPGVDLVSFTGSTAVGRQIGATAGAAVKRVALELGGKSANVILPGADLARAVNVGIANVFANSGQTCSAWTRMLVDAARYDEAVELAVTAAAKYVPGERLGPVVNAKQRERVRGYIRRGVAEGGRIVAGGPEAPDGMDTGYFVRPTVFADVTPGTTIAQEEIFGPVVVLMKYEDEADALRIANGTVYGLAGAVWGADEAAAVAFARRMDTGQVDINGGRFNPLAPFGGYKQSGVGRELGVHGLAEYLQTKSLQF</sequence>
<feature type="active site" evidence="5">
    <location>
        <position position="259"/>
    </location>
</feature>
<evidence type="ECO:0000256" key="6">
    <source>
        <dbReference type="RuleBase" id="RU003345"/>
    </source>
</evidence>
<dbReference type="InterPro" id="IPR029510">
    <property type="entry name" value="Ald_DH_CS_GLU"/>
</dbReference>
<dbReference type="InterPro" id="IPR015590">
    <property type="entry name" value="Aldehyde_DH_dom"/>
</dbReference>
<gene>
    <name evidence="8" type="ORF">SAMN05216251_111210</name>
</gene>
<organism evidence="8 9">
    <name type="scientific">Actinacidiphila alni</name>
    <dbReference type="NCBI Taxonomy" id="380248"/>
    <lineage>
        <taxon>Bacteria</taxon>
        <taxon>Bacillati</taxon>
        <taxon>Actinomycetota</taxon>
        <taxon>Actinomycetes</taxon>
        <taxon>Kitasatosporales</taxon>
        <taxon>Streptomycetaceae</taxon>
        <taxon>Actinacidiphila</taxon>
    </lineage>
</organism>
<evidence type="ECO:0000259" key="7">
    <source>
        <dbReference type="Pfam" id="PF00171"/>
    </source>
</evidence>
<dbReference type="Proteomes" id="UP000199323">
    <property type="component" value="Unassembled WGS sequence"/>
</dbReference>
<dbReference type="GO" id="GO:0004029">
    <property type="term" value="F:aldehyde dehydrogenase (NAD+) activity"/>
    <property type="evidence" value="ECO:0007669"/>
    <property type="project" value="UniProtKB-EC"/>
</dbReference>
<dbReference type="InterPro" id="IPR016161">
    <property type="entry name" value="Ald_DH/histidinol_DH"/>
</dbReference>
<keyword evidence="2 6" id="KW-0560">Oxidoreductase</keyword>
<name>A0A1I2HRK0_9ACTN</name>
<proteinExistence type="inferred from homology"/>
<comment type="catalytic activity">
    <reaction evidence="4">
        <text>an aldehyde + NAD(+) + H2O = a carboxylate + NADH + 2 H(+)</text>
        <dbReference type="Rhea" id="RHEA:16185"/>
        <dbReference type="ChEBI" id="CHEBI:15377"/>
        <dbReference type="ChEBI" id="CHEBI:15378"/>
        <dbReference type="ChEBI" id="CHEBI:17478"/>
        <dbReference type="ChEBI" id="CHEBI:29067"/>
        <dbReference type="ChEBI" id="CHEBI:57540"/>
        <dbReference type="ChEBI" id="CHEBI:57945"/>
        <dbReference type="EC" id="1.2.1.3"/>
    </reaction>
</comment>
<dbReference type="PANTHER" id="PTHR42804:SF1">
    <property type="entry name" value="ALDEHYDE DEHYDROGENASE-RELATED"/>
    <property type="match status" value="1"/>
</dbReference>
<dbReference type="InterPro" id="IPR016162">
    <property type="entry name" value="Ald_DH_N"/>
</dbReference>
<reference evidence="8 9" key="1">
    <citation type="submission" date="2016-10" db="EMBL/GenBank/DDBJ databases">
        <authorList>
            <person name="de Groot N.N."/>
        </authorList>
    </citation>
    <scope>NUCLEOTIDE SEQUENCE [LARGE SCALE GENOMIC DNA]</scope>
    <source>
        <strain evidence="8 9">CGMCC 4.3510</strain>
    </source>
</reference>
<dbReference type="InterPro" id="IPR016160">
    <property type="entry name" value="Ald_DH_CS_CYS"/>
</dbReference>